<gene>
    <name evidence="3" type="ORF">K457DRAFT_143467</name>
</gene>
<dbReference type="Proteomes" id="UP000078512">
    <property type="component" value="Unassembled WGS sequence"/>
</dbReference>
<dbReference type="InterPro" id="IPR029526">
    <property type="entry name" value="PGBD"/>
</dbReference>
<proteinExistence type="predicted"/>
<evidence type="ECO:0000256" key="1">
    <source>
        <dbReference type="SAM" id="MobiDB-lite"/>
    </source>
</evidence>
<keyword evidence="4" id="KW-1185">Reference proteome</keyword>
<feature type="compositionally biased region" description="Basic residues" evidence="1">
    <location>
        <begin position="73"/>
        <end position="82"/>
    </location>
</feature>
<feature type="region of interest" description="Disordered" evidence="1">
    <location>
        <begin position="44"/>
        <end position="86"/>
    </location>
</feature>
<dbReference type="PANTHER" id="PTHR46599:SF3">
    <property type="entry name" value="PIGGYBAC TRANSPOSABLE ELEMENT-DERIVED PROTEIN 4"/>
    <property type="match status" value="1"/>
</dbReference>
<dbReference type="PANTHER" id="PTHR46599">
    <property type="entry name" value="PIGGYBAC TRANSPOSABLE ELEMENT-DERIVED PROTEIN 4"/>
    <property type="match status" value="1"/>
</dbReference>
<protein>
    <recommendedName>
        <fullName evidence="2">PiggyBac transposable element-derived protein domain-containing protein</fullName>
    </recommendedName>
</protein>
<dbReference type="EMBL" id="KV442171">
    <property type="protein sequence ID" value="OAQ22383.1"/>
    <property type="molecule type" value="Genomic_DNA"/>
</dbReference>
<feature type="compositionally biased region" description="Acidic residues" evidence="1">
    <location>
        <begin position="10"/>
        <end position="32"/>
    </location>
</feature>
<dbReference type="OrthoDB" id="2438805at2759"/>
<accession>A0A197JBI2</accession>
<sequence length="292" mass="32982">MPRNRRTAVEEDPEVEEDEVDTNDVVEEEEMDFSITCRPATRLDELFPIDDEDEQEGGDAEVIPDVGSSSTKSVKRKGRSKKTFPTLPNPPPFDNIFLHAKPAHTGYPKLPLALLLDKALPPFDIFSLFFSTSVLESIASNTNAYAKLNNARVKEGSRKWKETTAEELRIFLGIIVYLGVFVPKGPAGDLWSTSSHFPQHDIAKFMTVHRFHQLKQFLHISSPHKCDEHWYSNLEPLSSKLSKDFSTFYIPSTDVSVDEMIVRFSGRSSHTVKMKCKPTPEGYKIYALCEAG</sequence>
<name>A0A197JBI2_9FUNG</name>
<evidence type="ECO:0000313" key="3">
    <source>
        <dbReference type="EMBL" id="OAQ22383.1"/>
    </source>
</evidence>
<dbReference type="STRING" id="1314771.A0A197JBI2"/>
<evidence type="ECO:0000313" key="4">
    <source>
        <dbReference type="Proteomes" id="UP000078512"/>
    </source>
</evidence>
<feature type="compositionally biased region" description="Acidic residues" evidence="1">
    <location>
        <begin position="47"/>
        <end position="59"/>
    </location>
</feature>
<feature type="region of interest" description="Disordered" evidence="1">
    <location>
        <begin position="1"/>
        <end position="32"/>
    </location>
</feature>
<dbReference type="AlphaFoldDB" id="A0A197JBI2"/>
<dbReference type="Pfam" id="PF13843">
    <property type="entry name" value="DDE_Tnp_1_7"/>
    <property type="match status" value="1"/>
</dbReference>
<feature type="domain" description="PiggyBac transposable element-derived protein" evidence="2">
    <location>
        <begin position="122"/>
        <end position="290"/>
    </location>
</feature>
<organism evidence="3 4">
    <name type="scientific">Linnemannia elongata AG-77</name>
    <dbReference type="NCBI Taxonomy" id="1314771"/>
    <lineage>
        <taxon>Eukaryota</taxon>
        <taxon>Fungi</taxon>
        <taxon>Fungi incertae sedis</taxon>
        <taxon>Mucoromycota</taxon>
        <taxon>Mortierellomycotina</taxon>
        <taxon>Mortierellomycetes</taxon>
        <taxon>Mortierellales</taxon>
        <taxon>Mortierellaceae</taxon>
        <taxon>Linnemannia</taxon>
    </lineage>
</organism>
<evidence type="ECO:0000259" key="2">
    <source>
        <dbReference type="Pfam" id="PF13843"/>
    </source>
</evidence>
<reference evidence="3 4" key="1">
    <citation type="submission" date="2016-05" db="EMBL/GenBank/DDBJ databases">
        <title>Genome sequencing reveals origins of a unique bacterial endosymbiosis in the earliest lineages of terrestrial Fungi.</title>
        <authorList>
            <consortium name="DOE Joint Genome Institute"/>
            <person name="Uehling J."/>
            <person name="Gryganskyi A."/>
            <person name="Hameed K."/>
            <person name="Tschaplinski T."/>
            <person name="Misztal P."/>
            <person name="Wu S."/>
            <person name="Desiro A."/>
            <person name="Vande Pol N."/>
            <person name="Du Z.-Y."/>
            <person name="Zienkiewicz A."/>
            <person name="Zienkiewicz K."/>
            <person name="Morin E."/>
            <person name="Tisserant E."/>
            <person name="Splivallo R."/>
            <person name="Hainaut M."/>
            <person name="Henrissat B."/>
            <person name="Ohm R."/>
            <person name="Kuo A."/>
            <person name="Yan J."/>
            <person name="Lipzen A."/>
            <person name="Nolan M."/>
            <person name="Labutti K."/>
            <person name="Barry K."/>
            <person name="Goldstein A."/>
            <person name="Labbe J."/>
            <person name="Schadt C."/>
            <person name="Tuskan G."/>
            <person name="Grigoriev I."/>
            <person name="Martin F."/>
            <person name="Vilgalys R."/>
            <person name="Bonito G."/>
        </authorList>
    </citation>
    <scope>NUCLEOTIDE SEQUENCE [LARGE SCALE GENOMIC DNA]</scope>
    <source>
        <strain evidence="3 4">AG-77</strain>
    </source>
</reference>